<accession>A0A9P6I974</accession>
<organism evidence="1 2">
    <name type="scientific">Colletotrichum karsti</name>
    <dbReference type="NCBI Taxonomy" id="1095194"/>
    <lineage>
        <taxon>Eukaryota</taxon>
        <taxon>Fungi</taxon>
        <taxon>Dikarya</taxon>
        <taxon>Ascomycota</taxon>
        <taxon>Pezizomycotina</taxon>
        <taxon>Sordariomycetes</taxon>
        <taxon>Hypocreomycetidae</taxon>
        <taxon>Glomerellales</taxon>
        <taxon>Glomerellaceae</taxon>
        <taxon>Colletotrichum</taxon>
        <taxon>Colletotrichum boninense species complex</taxon>
    </lineage>
</organism>
<dbReference type="Proteomes" id="UP000781932">
    <property type="component" value="Unassembled WGS sequence"/>
</dbReference>
<name>A0A9P6I974_9PEZI</name>
<dbReference type="RefSeq" id="XP_038747750.1">
    <property type="nucleotide sequence ID" value="XM_038887046.1"/>
</dbReference>
<dbReference type="OrthoDB" id="4730252at2759"/>
<dbReference type="EMBL" id="JAATWM020000011">
    <property type="protein sequence ID" value="KAF9878289.1"/>
    <property type="molecule type" value="Genomic_DNA"/>
</dbReference>
<evidence type="ECO:0000313" key="2">
    <source>
        <dbReference type="Proteomes" id="UP000781932"/>
    </source>
</evidence>
<dbReference type="AlphaFoldDB" id="A0A9P6I974"/>
<reference evidence="1" key="1">
    <citation type="submission" date="2020-03" db="EMBL/GenBank/DDBJ databases">
        <authorList>
            <person name="He L."/>
        </authorList>
    </citation>
    <scope>NUCLEOTIDE SEQUENCE</scope>
    <source>
        <strain evidence="1">CkLH20</strain>
    </source>
</reference>
<evidence type="ECO:0000313" key="1">
    <source>
        <dbReference type="EMBL" id="KAF9878289.1"/>
    </source>
</evidence>
<sequence>MPIPDISDIEPVYIKIYMLTKLTPEEEKTYLAAITAPLEEDVDDSWVRPSLVPWPCDTDGSVETDLLRLYKQRTTPNPEDDNCVRPFCFFADRQSVEEGGTILVDRDLYTLRISKEASERHSALADEAGIELPARDWSRMLALMERVSEEMLGWGVAWGREPGACWRPSWMNLDISNMMMRELVEFHGGEVKILRDPEWDSGPFVRKLKVELEKMKEEGLEKKKD</sequence>
<keyword evidence="2" id="KW-1185">Reference proteome</keyword>
<gene>
    <name evidence="1" type="ORF">CkaCkLH20_04327</name>
</gene>
<protein>
    <submittedName>
        <fullName evidence="1">Uncharacterized protein</fullName>
    </submittedName>
</protein>
<proteinExistence type="predicted"/>
<comment type="caution">
    <text evidence="1">The sequence shown here is derived from an EMBL/GenBank/DDBJ whole genome shotgun (WGS) entry which is preliminary data.</text>
</comment>
<reference evidence="1" key="2">
    <citation type="submission" date="2020-11" db="EMBL/GenBank/DDBJ databases">
        <title>Whole genome sequencing of Colletotrichum sp.</title>
        <authorList>
            <person name="Li H."/>
        </authorList>
    </citation>
    <scope>NUCLEOTIDE SEQUENCE</scope>
    <source>
        <strain evidence="1">CkLH20</strain>
    </source>
</reference>
<dbReference type="GeneID" id="62160120"/>